<feature type="transmembrane region" description="Helical" evidence="1">
    <location>
        <begin position="37"/>
        <end position="59"/>
    </location>
</feature>
<feature type="transmembrane region" description="Helical" evidence="1">
    <location>
        <begin position="101"/>
        <end position="118"/>
    </location>
</feature>
<dbReference type="PANTHER" id="PTHR35041">
    <property type="entry name" value="MEDIATOR OF RNA POLYMERASE II TRANSCRIPTION SUBUNIT 1"/>
    <property type="match status" value="1"/>
</dbReference>
<accession>A0A9P7YCG2</accession>
<keyword evidence="1" id="KW-1133">Transmembrane helix</keyword>
<dbReference type="EMBL" id="MU251653">
    <property type="protein sequence ID" value="KAG9230672.1"/>
    <property type="molecule type" value="Genomic_DNA"/>
</dbReference>
<reference evidence="3" key="1">
    <citation type="journal article" date="2021" name="IMA Fungus">
        <title>Genomic characterization of three marine fungi, including Emericellopsis atlantica sp. nov. with signatures of a generalist lifestyle and marine biomass degradation.</title>
        <authorList>
            <person name="Hagestad O.C."/>
            <person name="Hou L."/>
            <person name="Andersen J.H."/>
            <person name="Hansen E.H."/>
            <person name="Altermark B."/>
            <person name="Li C."/>
            <person name="Kuhnert E."/>
            <person name="Cox R.J."/>
            <person name="Crous P.W."/>
            <person name="Spatafora J.W."/>
            <person name="Lail K."/>
            <person name="Amirebrahimi M."/>
            <person name="Lipzen A."/>
            <person name="Pangilinan J."/>
            <person name="Andreopoulos W."/>
            <person name="Hayes R.D."/>
            <person name="Ng V."/>
            <person name="Grigoriev I.V."/>
            <person name="Jackson S.A."/>
            <person name="Sutton T.D.S."/>
            <person name="Dobson A.D.W."/>
            <person name="Rama T."/>
        </authorList>
    </citation>
    <scope>NUCLEOTIDE SEQUENCE</scope>
    <source>
        <strain evidence="3">TRa018bII</strain>
    </source>
</reference>
<feature type="transmembrane region" description="Helical" evidence="1">
    <location>
        <begin position="6"/>
        <end position="25"/>
    </location>
</feature>
<feature type="transmembrane region" description="Helical" evidence="1">
    <location>
        <begin position="513"/>
        <end position="533"/>
    </location>
</feature>
<evidence type="ECO:0000256" key="1">
    <source>
        <dbReference type="SAM" id="Phobius"/>
    </source>
</evidence>
<dbReference type="PANTHER" id="PTHR35041:SF3">
    <property type="entry name" value="FORMYLMETHIONINE DEFORMYLASE-LIKE PROTEIN"/>
    <property type="match status" value="1"/>
</dbReference>
<gene>
    <name evidence="3" type="ORF">BJ875DRAFT_384657</name>
</gene>
<feature type="chain" id="PRO_5040285121" evidence="2">
    <location>
        <begin position="16"/>
        <end position="603"/>
    </location>
</feature>
<keyword evidence="1" id="KW-0472">Membrane</keyword>
<proteinExistence type="predicted"/>
<sequence length="603" mass="67525">MWSIYIFFFLGVVAAISHHAFYMSLDGTEAKQQLVMLRYGGVLSYVSKASFMASIVLSFRQQIWATFRRNLLSIDAIDSLFAVMEDPTAMLNLEVFKNAKVAMFLAIAVWLSPLLVILTPGTLTVEPRTLVNITSCSSVTTLNFTPEATWEWRNPPRIHDVIELSIAWYNTTSRNVEDPDFFDYFSAASQQVELSSRISAYLQKPVPRRNVALDICGSGWNCSYSIAFKGPGYKCSDQDIVNSPFTTSLLLPEGNASYIAHATVGDYAKPQIDCGEGGIPLQTPPYPERLGVFRTDPVLWIGYSSLKEGKTKPANLSEVIKADVFQSKIFSCRHYETNYEVSFNYSSQTQDTTVTKREFLKPIIDTTFIPGQDANDGTRDNTTAAPEANYIYPKDMEKYKLTAAYYSLGAQLRNHINGTMQFDDETGTITKTEATNTKLFNLETYLPVENLMSQLQSFYEDMILSLLSNPHFLVVAWAAGPANLSGEPKGGPMYECTKTRERNVFDYRARDLWLVYGTFILISFVSVVLGRMARSQNSGTFRNDRFSSIVGATRGPHLDHLDWRVDSKGDMPPEVGKAKIGYGLVISNTGVDHNLGEIFFKSE</sequence>
<keyword evidence="1" id="KW-0812">Transmembrane</keyword>
<dbReference type="Proteomes" id="UP000824998">
    <property type="component" value="Unassembled WGS sequence"/>
</dbReference>
<comment type="caution">
    <text evidence="3">The sequence shown here is derived from an EMBL/GenBank/DDBJ whole genome shotgun (WGS) entry which is preliminary data.</text>
</comment>
<organism evidence="3 4">
    <name type="scientific">Amylocarpus encephaloides</name>
    <dbReference type="NCBI Taxonomy" id="45428"/>
    <lineage>
        <taxon>Eukaryota</taxon>
        <taxon>Fungi</taxon>
        <taxon>Dikarya</taxon>
        <taxon>Ascomycota</taxon>
        <taxon>Pezizomycotina</taxon>
        <taxon>Leotiomycetes</taxon>
        <taxon>Helotiales</taxon>
        <taxon>Helotiales incertae sedis</taxon>
        <taxon>Amylocarpus</taxon>
    </lineage>
</organism>
<keyword evidence="2" id="KW-0732">Signal</keyword>
<keyword evidence="4" id="KW-1185">Reference proteome</keyword>
<evidence type="ECO:0000256" key="2">
    <source>
        <dbReference type="SAM" id="SignalP"/>
    </source>
</evidence>
<dbReference type="AlphaFoldDB" id="A0A9P7YCG2"/>
<dbReference type="OrthoDB" id="5340195at2759"/>
<feature type="signal peptide" evidence="2">
    <location>
        <begin position="1"/>
        <end position="15"/>
    </location>
</feature>
<evidence type="ECO:0000313" key="4">
    <source>
        <dbReference type="Proteomes" id="UP000824998"/>
    </source>
</evidence>
<name>A0A9P7YCG2_9HELO</name>
<protein>
    <submittedName>
        <fullName evidence="3">Uncharacterized protein</fullName>
    </submittedName>
</protein>
<evidence type="ECO:0000313" key="3">
    <source>
        <dbReference type="EMBL" id="KAG9230672.1"/>
    </source>
</evidence>